<dbReference type="Proteomes" id="UP000539985">
    <property type="component" value="Unassembled WGS sequence"/>
</dbReference>
<dbReference type="InterPro" id="IPR011701">
    <property type="entry name" value="MFS"/>
</dbReference>
<dbReference type="Gene3D" id="1.20.1720.10">
    <property type="entry name" value="Multidrug resistance protein D"/>
    <property type="match status" value="1"/>
</dbReference>
<dbReference type="InterPro" id="IPR020846">
    <property type="entry name" value="MFS_dom"/>
</dbReference>
<feature type="transmembrane region" description="Helical" evidence="5">
    <location>
        <begin position="79"/>
        <end position="97"/>
    </location>
</feature>
<feature type="transmembrane region" description="Helical" evidence="5">
    <location>
        <begin position="266"/>
        <end position="292"/>
    </location>
</feature>
<dbReference type="GO" id="GO:0022857">
    <property type="term" value="F:transmembrane transporter activity"/>
    <property type="evidence" value="ECO:0007669"/>
    <property type="project" value="InterPro"/>
</dbReference>
<evidence type="ECO:0000256" key="5">
    <source>
        <dbReference type="SAM" id="Phobius"/>
    </source>
</evidence>
<feature type="domain" description="Major facilitator superfamily (MFS) profile" evidence="6">
    <location>
        <begin position="13"/>
        <end position="494"/>
    </location>
</feature>
<feature type="transmembrane region" description="Helical" evidence="5">
    <location>
        <begin position="463"/>
        <end position="485"/>
    </location>
</feature>
<organism evidence="7 8">
    <name type="scientific">Pseudomonas gingeri</name>
    <dbReference type="NCBI Taxonomy" id="117681"/>
    <lineage>
        <taxon>Bacteria</taxon>
        <taxon>Pseudomonadati</taxon>
        <taxon>Pseudomonadota</taxon>
        <taxon>Gammaproteobacteria</taxon>
        <taxon>Pseudomonadales</taxon>
        <taxon>Pseudomonadaceae</taxon>
        <taxon>Pseudomonas</taxon>
    </lineage>
</organism>
<dbReference type="AlphaFoldDB" id="A0A7Y7XBH2"/>
<evidence type="ECO:0000256" key="1">
    <source>
        <dbReference type="ARBA" id="ARBA00004141"/>
    </source>
</evidence>
<feature type="transmembrane region" description="Helical" evidence="5">
    <location>
        <begin position="138"/>
        <end position="159"/>
    </location>
</feature>
<dbReference type="PROSITE" id="PS50850">
    <property type="entry name" value="MFS"/>
    <property type="match status" value="1"/>
</dbReference>
<reference evidence="7 8" key="1">
    <citation type="submission" date="2020-04" db="EMBL/GenBank/DDBJ databases">
        <title>Molecular characterization of pseudomonads from Agaricus bisporus reveal novel blotch 2 pathogens in Western Europe.</title>
        <authorList>
            <person name="Taparia T."/>
            <person name="Krijger M."/>
            <person name="Haynes E."/>
            <person name="Elpinstone J.G."/>
            <person name="Noble R."/>
            <person name="Van Der Wolf J."/>
        </authorList>
    </citation>
    <scope>NUCLEOTIDE SEQUENCE [LARGE SCALE GENOMIC DNA]</scope>
    <source>
        <strain evidence="7 8">H7001</strain>
    </source>
</reference>
<evidence type="ECO:0000259" key="6">
    <source>
        <dbReference type="PROSITE" id="PS50850"/>
    </source>
</evidence>
<keyword evidence="3 5" id="KW-1133">Transmembrane helix</keyword>
<feature type="transmembrane region" description="Helical" evidence="5">
    <location>
        <begin position="165"/>
        <end position="188"/>
    </location>
</feature>
<protein>
    <submittedName>
        <fullName evidence="7">MFS transporter</fullName>
    </submittedName>
</protein>
<keyword evidence="2 5" id="KW-0812">Transmembrane</keyword>
<accession>A0A7Y7XBH2</accession>
<dbReference type="Gene3D" id="1.20.1250.20">
    <property type="entry name" value="MFS general substrate transporter like domains"/>
    <property type="match status" value="1"/>
</dbReference>
<dbReference type="PRINTS" id="PR01036">
    <property type="entry name" value="TCRTETB"/>
</dbReference>
<evidence type="ECO:0000256" key="4">
    <source>
        <dbReference type="ARBA" id="ARBA00023136"/>
    </source>
</evidence>
<name>A0A7Y7XBH2_9PSED</name>
<feature type="transmembrane region" description="Helical" evidence="5">
    <location>
        <begin position="224"/>
        <end position="245"/>
    </location>
</feature>
<dbReference type="GO" id="GO:0016020">
    <property type="term" value="C:membrane"/>
    <property type="evidence" value="ECO:0007669"/>
    <property type="project" value="UniProtKB-SubCell"/>
</dbReference>
<evidence type="ECO:0000256" key="3">
    <source>
        <dbReference type="ARBA" id="ARBA00022989"/>
    </source>
</evidence>
<dbReference type="PROSITE" id="PS00216">
    <property type="entry name" value="SUGAR_TRANSPORT_1"/>
    <property type="match status" value="1"/>
</dbReference>
<dbReference type="CDD" id="cd17321">
    <property type="entry name" value="MFS_MMR_MDR_like"/>
    <property type="match status" value="1"/>
</dbReference>
<dbReference type="RefSeq" id="WP_177102273.1">
    <property type="nucleotide sequence ID" value="NZ_JACAQB010000006.1"/>
</dbReference>
<evidence type="ECO:0000313" key="8">
    <source>
        <dbReference type="Proteomes" id="UP000539985"/>
    </source>
</evidence>
<gene>
    <name evidence="7" type="ORF">HX882_13095</name>
</gene>
<comment type="caution">
    <text evidence="7">The sequence shown here is derived from an EMBL/GenBank/DDBJ whole genome shotgun (WGS) entry which is preliminary data.</text>
</comment>
<feature type="transmembrane region" description="Helical" evidence="5">
    <location>
        <begin position="331"/>
        <end position="352"/>
    </location>
</feature>
<feature type="transmembrane region" description="Helical" evidence="5">
    <location>
        <begin position="358"/>
        <end position="377"/>
    </location>
</feature>
<evidence type="ECO:0000313" key="7">
    <source>
        <dbReference type="EMBL" id="NWB96833.1"/>
    </source>
</evidence>
<feature type="transmembrane region" description="Helical" evidence="5">
    <location>
        <begin position="46"/>
        <end position="67"/>
    </location>
</feature>
<feature type="transmembrane region" description="Helical" evidence="5">
    <location>
        <begin position="109"/>
        <end position="126"/>
    </location>
</feature>
<dbReference type="Pfam" id="PF07690">
    <property type="entry name" value="MFS_1"/>
    <property type="match status" value="1"/>
</dbReference>
<dbReference type="PANTHER" id="PTHR42718:SF49">
    <property type="entry name" value="EXPORT PROTEIN"/>
    <property type="match status" value="1"/>
</dbReference>
<dbReference type="EMBL" id="JACAQB010000006">
    <property type="protein sequence ID" value="NWB96833.1"/>
    <property type="molecule type" value="Genomic_DNA"/>
</dbReference>
<feature type="transmembrane region" description="Helical" evidence="5">
    <location>
        <begin position="200"/>
        <end position="218"/>
    </location>
</feature>
<comment type="subcellular location">
    <subcellularLocation>
        <location evidence="1">Membrane</location>
        <topology evidence="1">Multi-pass membrane protein</topology>
    </subcellularLocation>
</comment>
<evidence type="ECO:0000256" key="2">
    <source>
        <dbReference type="ARBA" id="ARBA00022692"/>
    </source>
</evidence>
<feature type="transmembrane region" description="Helical" evidence="5">
    <location>
        <begin position="398"/>
        <end position="420"/>
    </location>
</feature>
<dbReference type="InterPro" id="IPR036259">
    <property type="entry name" value="MFS_trans_sf"/>
</dbReference>
<keyword evidence="4 5" id="KW-0472">Membrane</keyword>
<dbReference type="InterPro" id="IPR005829">
    <property type="entry name" value="Sugar_transporter_CS"/>
</dbReference>
<dbReference type="PANTHER" id="PTHR42718">
    <property type="entry name" value="MAJOR FACILITATOR SUPERFAMILY MULTIDRUG TRANSPORTER MFSC"/>
    <property type="match status" value="1"/>
</dbReference>
<sequence>MPRQNDTSRRYLVLFAVCAAGLILPLEYTGPAMALAAIGADLGGDAIALAWVVNAFALSFGSAIMAAGTLADLYGRKRMFCWGIGSFTVLSIIVSFAQDVVFLDLMRGAQGIAAALTMAGGSATLAQEFEGHARTKAYGLLGTAFGLGLAFGPVISGALVEYFHWRAIFGLGAVFGALAWIIAAPRMIESRDPEARHLDWGGVITFSAMLLFLTFGIMQVPQHGWASVTVIVLLAVALLLLLIFIRVERRQQRPMLDLSLFGNRRFVGVQLLPIATALCFIVLLILLPLRFIGVERMSAGEAGLLMMALSLPMLVVPFLAALVARHVTAADLCFVGLLLASVGLAVLANVAVGSSWQSFALPMLLIGIGSGLPWGLMDDLSIKVVSVERAGMATGIFTTMRACGEAVCVAAALAMLNSFLQLRFVGEISRQAASAAANYLATGDLASAASAVSPIELPALFEYYSGAFSSLVYGLAGLTLAAAIVSRWALSQRPPAISTSRAHRAGQ</sequence>
<dbReference type="SUPFAM" id="SSF103473">
    <property type="entry name" value="MFS general substrate transporter"/>
    <property type="match status" value="1"/>
</dbReference>
<feature type="transmembrane region" description="Helical" evidence="5">
    <location>
        <begin position="304"/>
        <end position="324"/>
    </location>
</feature>
<proteinExistence type="predicted"/>